<evidence type="ECO:0000256" key="1">
    <source>
        <dbReference type="ARBA" id="ARBA00001748"/>
    </source>
</evidence>
<evidence type="ECO:0000256" key="2">
    <source>
        <dbReference type="ARBA" id="ARBA00001843"/>
    </source>
</evidence>
<dbReference type="Gene3D" id="3.40.830.10">
    <property type="entry name" value="LigB-like"/>
    <property type="match status" value="1"/>
</dbReference>
<keyword evidence="8 12" id="KW-0223">Dioxygenase</keyword>
<protein>
    <recommendedName>
        <fullName evidence="6">3-carboxyethylcatechol 2,3-dioxygenase</fullName>
        <ecNumber evidence="6">1.13.11.16</ecNumber>
    </recommendedName>
</protein>
<dbReference type="InterPro" id="IPR004183">
    <property type="entry name" value="Xdiol_dOase_suB"/>
</dbReference>
<dbReference type="CDD" id="cd07365">
    <property type="entry name" value="MhpB_like"/>
    <property type="match status" value="1"/>
</dbReference>
<dbReference type="OrthoDB" id="8673673at2"/>
<sequence length="321" mass="35344">MPVKLICASHSPLMEFTSPQDRTKEHTVRKAFAELAEQVKAYKPTLIISFGPDHFNGFFYDLMPSFCVGIRATAAGDWDYGPGKIDVPEATAIHLVRKVLDEGVDVAYSYRMQADHGVTQPLHFLCDGKLDRYPTIPIFINGAAAPMPTTKRTIALGRAVGQFIQSLNLENERVLILGTGGLSHDPPTPQMGSVPLEVEEFLICGRNPTFESRAARQAKIISVGQRLAAGDQSISIPLNPEWDLALLEKFKNADFSALEAMTEEDIRHEGGRGGQEVRSWIAAFSAFSELGEYEMKVHCYEAISEWIAGFGIVSAELKTQS</sequence>
<dbReference type="Proteomes" id="UP000243661">
    <property type="component" value="Unassembled WGS sequence"/>
</dbReference>
<reference evidence="12 13" key="1">
    <citation type="submission" date="2016-08" db="EMBL/GenBank/DDBJ databases">
        <authorList>
            <person name="Seilhamer J.J."/>
        </authorList>
    </citation>
    <scope>NUCLEOTIDE SEQUENCE [LARGE SCALE GENOMIC DNA]</scope>
    <source>
        <strain evidence="12 13">ANC 4874</strain>
    </source>
</reference>
<comment type="similarity">
    <text evidence="4">Belongs to the LigB/MhpB extradiol dioxygenase family.</text>
</comment>
<dbReference type="SUPFAM" id="SSF53213">
    <property type="entry name" value="LigB-like"/>
    <property type="match status" value="1"/>
</dbReference>
<keyword evidence="7" id="KW-0058">Aromatic hydrocarbons catabolism</keyword>
<dbReference type="GO" id="GO:0047070">
    <property type="term" value="F:3-carboxyethylcatechol 2,3-dioxygenase activity"/>
    <property type="evidence" value="ECO:0007669"/>
    <property type="project" value="UniProtKB-EC"/>
</dbReference>
<evidence type="ECO:0000256" key="7">
    <source>
        <dbReference type="ARBA" id="ARBA00022797"/>
    </source>
</evidence>
<dbReference type="EMBL" id="FMBK01000009">
    <property type="protein sequence ID" value="SCC72386.1"/>
    <property type="molecule type" value="Genomic_DNA"/>
</dbReference>
<comment type="catalytic activity">
    <reaction evidence="2">
        <text>3-(2,3-dihydroxyphenyl)propanoate + O2 = (2Z,4E)-2-hydroxy-6-oxonona-2,4-dienedioate + H(+)</text>
        <dbReference type="Rhea" id="RHEA:23840"/>
        <dbReference type="ChEBI" id="CHEBI:15378"/>
        <dbReference type="ChEBI" id="CHEBI:15379"/>
        <dbReference type="ChEBI" id="CHEBI:46951"/>
        <dbReference type="ChEBI" id="CHEBI:66887"/>
        <dbReference type="EC" id="1.13.11.16"/>
    </reaction>
</comment>
<evidence type="ECO:0000313" key="12">
    <source>
        <dbReference type="EMBL" id="SCC72386.1"/>
    </source>
</evidence>
<feature type="domain" description="Extradiol ring-cleavage dioxygenase class III enzyme subunit B" evidence="11">
    <location>
        <begin position="5"/>
        <end position="311"/>
    </location>
</feature>
<accession>A0A1C4GW68</accession>
<dbReference type="GO" id="GO:0019380">
    <property type="term" value="P:3-phenylpropionate catabolic process"/>
    <property type="evidence" value="ECO:0007669"/>
    <property type="project" value="UniProtKB-UniPathway"/>
</dbReference>
<keyword evidence="10" id="KW-0408">Iron</keyword>
<dbReference type="InterPro" id="IPR023789">
    <property type="entry name" value="DHPP/DHXA_dioxygenase"/>
</dbReference>
<evidence type="ECO:0000256" key="3">
    <source>
        <dbReference type="ARBA" id="ARBA00005207"/>
    </source>
</evidence>
<keyword evidence="9" id="KW-0560">Oxidoreductase</keyword>
<dbReference type="AlphaFoldDB" id="A0A1C4GW68"/>
<organism evidence="12 13">
    <name type="scientific">Acinetobacter albensis</name>
    <dbReference type="NCBI Taxonomy" id="1673609"/>
    <lineage>
        <taxon>Bacteria</taxon>
        <taxon>Pseudomonadati</taxon>
        <taxon>Pseudomonadota</taxon>
        <taxon>Gammaproteobacteria</taxon>
        <taxon>Moraxellales</taxon>
        <taxon>Moraxellaceae</taxon>
        <taxon>Acinetobacter</taxon>
    </lineage>
</organism>
<dbReference type="EC" id="1.13.11.16" evidence="6"/>
<proteinExistence type="inferred from homology"/>
<dbReference type="RefSeq" id="WP_092720280.1">
    <property type="nucleotide sequence ID" value="NZ_FMBK01000009.1"/>
</dbReference>
<dbReference type="GO" id="GO:0008198">
    <property type="term" value="F:ferrous iron binding"/>
    <property type="evidence" value="ECO:0007669"/>
    <property type="project" value="InterPro"/>
</dbReference>
<evidence type="ECO:0000256" key="8">
    <source>
        <dbReference type="ARBA" id="ARBA00022964"/>
    </source>
</evidence>
<comment type="catalytic activity">
    <reaction evidence="1">
        <text>(2E)-3-(2,3-dihydroxyphenyl)prop-2-enoate + O2 = (2Z,4E,7E)-2-hydroxy-6-oxonona-2,4,7-trienedioate + H(+)</text>
        <dbReference type="Rhea" id="RHEA:25054"/>
        <dbReference type="ChEBI" id="CHEBI:15378"/>
        <dbReference type="ChEBI" id="CHEBI:15379"/>
        <dbReference type="ChEBI" id="CHEBI:58642"/>
        <dbReference type="ChEBI" id="CHEBI:66888"/>
        <dbReference type="EC" id="1.13.11.16"/>
    </reaction>
</comment>
<evidence type="ECO:0000256" key="9">
    <source>
        <dbReference type="ARBA" id="ARBA00023002"/>
    </source>
</evidence>
<dbReference type="UniPathway" id="UPA00714"/>
<dbReference type="NCBIfam" id="NF009909">
    <property type="entry name" value="PRK13370.1-3"/>
    <property type="match status" value="1"/>
</dbReference>
<evidence type="ECO:0000313" key="13">
    <source>
        <dbReference type="Proteomes" id="UP000243661"/>
    </source>
</evidence>
<dbReference type="Pfam" id="PF02900">
    <property type="entry name" value="LigB"/>
    <property type="match status" value="1"/>
</dbReference>
<evidence type="ECO:0000256" key="10">
    <source>
        <dbReference type="ARBA" id="ARBA00023004"/>
    </source>
</evidence>
<comment type="subunit">
    <text evidence="5">Homotetramer.</text>
</comment>
<evidence type="ECO:0000256" key="5">
    <source>
        <dbReference type="ARBA" id="ARBA00011881"/>
    </source>
</evidence>
<comment type="pathway">
    <text evidence="3">Aromatic compound metabolism; 3-phenylpropanoate degradation.</text>
</comment>
<evidence type="ECO:0000259" key="11">
    <source>
        <dbReference type="Pfam" id="PF02900"/>
    </source>
</evidence>
<evidence type="ECO:0000256" key="4">
    <source>
        <dbReference type="ARBA" id="ARBA00007030"/>
    </source>
</evidence>
<dbReference type="NCBIfam" id="NF009910">
    <property type="entry name" value="PRK13370.1-4"/>
    <property type="match status" value="1"/>
</dbReference>
<name>A0A1C4GW68_9GAMM</name>
<gene>
    <name evidence="12" type="ORF">GA0116959_10968</name>
</gene>
<evidence type="ECO:0000256" key="6">
    <source>
        <dbReference type="ARBA" id="ARBA00013140"/>
    </source>
</evidence>